<dbReference type="PANTHER" id="PTHR10996:SF178">
    <property type="entry name" value="2-HYDROXYACID DEHYDROGENASE YGL185C-RELATED"/>
    <property type="match status" value="1"/>
</dbReference>
<feature type="domain" description="D-isomer specific 2-hydroxyacid dehydrogenase NAD-binding" evidence="6">
    <location>
        <begin position="113"/>
        <end position="285"/>
    </location>
</feature>
<dbReference type="GO" id="GO:0051287">
    <property type="term" value="F:NAD binding"/>
    <property type="evidence" value="ECO:0007669"/>
    <property type="project" value="InterPro"/>
</dbReference>
<dbReference type="CDD" id="cd12156">
    <property type="entry name" value="HPPR"/>
    <property type="match status" value="1"/>
</dbReference>
<comment type="similarity">
    <text evidence="4">Belongs to the D-isomer specific 2-hydroxyacid dehydrogenase family.</text>
</comment>
<dbReference type="Pfam" id="PF00389">
    <property type="entry name" value="2-Hacid_dh"/>
    <property type="match status" value="1"/>
</dbReference>
<dbReference type="InterPro" id="IPR036291">
    <property type="entry name" value="NAD(P)-bd_dom_sf"/>
</dbReference>
<evidence type="ECO:0000256" key="1">
    <source>
        <dbReference type="ARBA" id="ARBA00022857"/>
    </source>
</evidence>
<dbReference type="PROSITE" id="PS00671">
    <property type="entry name" value="D_2_HYDROXYACID_DH_3"/>
    <property type="match status" value="1"/>
</dbReference>
<keyword evidence="2 4" id="KW-0560">Oxidoreductase</keyword>
<dbReference type="PANTHER" id="PTHR10996">
    <property type="entry name" value="2-HYDROXYACID DEHYDROGENASE-RELATED"/>
    <property type="match status" value="1"/>
</dbReference>
<keyword evidence="8" id="KW-1185">Reference proteome</keyword>
<dbReference type="EMBL" id="FMYL01000002">
    <property type="protein sequence ID" value="SDB85292.1"/>
    <property type="molecule type" value="Genomic_DNA"/>
</dbReference>
<feature type="domain" description="D-isomer specific 2-hydroxyacid dehydrogenase catalytic" evidence="5">
    <location>
        <begin position="37"/>
        <end position="316"/>
    </location>
</feature>
<dbReference type="Gene3D" id="3.40.50.720">
    <property type="entry name" value="NAD(P)-binding Rossmann-like Domain"/>
    <property type="match status" value="2"/>
</dbReference>
<keyword evidence="1" id="KW-0521">NADP</keyword>
<dbReference type="SUPFAM" id="SSF52283">
    <property type="entry name" value="Formate/glycerate dehydrogenase catalytic domain-like"/>
    <property type="match status" value="1"/>
</dbReference>
<evidence type="ECO:0000256" key="4">
    <source>
        <dbReference type="RuleBase" id="RU003719"/>
    </source>
</evidence>
<dbReference type="AlphaFoldDB" id="A0A1G6GTB1"/>
<accession>A0A1G6GTB1</accession>
<evidence type="ECO:0000313" key="8">
    <source>
        <dbReference type="Proteomes" id="UP000242501"/>
    </source>
</evidence>
<dbReference type="InterPro" id="IPR029753">
    <property type="entry name" value="D-isomer_DH_CS"/>
</dbReference>
<evidence type="ECO:0000259" key="5">
    <source>
        <dbReference type="Pfam" id="PF00389"/>
    </source>
</evidence>
<evidence type="ECO:0000256" key="3">
    <source>
        <dbReference type="ARBA" id="ARBA00023027"/>
    </source>
</evidence>
<evidence type="ECO:0000313" key="7">
    <source>
        <dbReference type="EMBL" id="SDB85292.1"/>
    </source>
</evidence>
<dbReference type="InterPro" id="IPR050223">
    <property type="entry name" value="D-isomer_2-hydroxyacid_DH"/>
</dbReference>
<dbReference type="SUPFAM" id="SSF51735">
    <property type="entry name" value="NAD(P)-binding Rossmann-fold domains"/>
    <property type="match status" value="1"/>
</dbReference>
<evidence type="ECO:0000259" key="6">
    <source>
        <dbReference type="Pfam" id="PF02826"/>
    </source>
</evidence>
<dbReference type="STRING" id="1219383.SAMN05421733_102203"/>
<dbReference type="OrthoDB" id="9805416at2"/>
<dbReference type="Proteomes" id="UP000242501">
    <property type="component" value="Unassembled WGS sequence"/>
</dbReference>
<evidence type="ECO:0000256" key="2">
    <source>
        <dbReference type="ARBA" id="ARBA00023002"/>
    </source>
</evidence>
<organism evidence="7 8">
    <name type="scientific">Acinetobacter boissieri</name>
    <dbReference type="NCBI Taxonomy" id="1219383"/>
    <lineage>
        <taxon>Bacteria</taxon>
        <taxon>Pseudomonadati</taxon>
        <taxon>Pseudomonadota</taxon>
        <taxon>Gammaproteobacteria</taxon>
        <taxon>Moraxellales</taxon>
        <taxon>Moraxellaceae</taxon>
        <taxon>Acinetobacter</taxon>
    </lineage>
</organism>
<keyword evidence="3" id="KW-0520">NAD</keyword>
<name>A0A1G6GTB1_9GAMM</name>
<protein>
    <submittedName>
        <fullName evidence="7">Lactate dehydrogenase</fullName>
    </submittedName>
</protein>
<sequence length="318" mass="34581">MAGKIDTKILLLGTQSEIYIQALEATFSTVHQLVLEKDPSNFLKQHGHTFNIVATSNNVGIRAALIDQLPELKIIASFGVGFDSIDVAYANQKNIVVTNTPNVLNDCVADTAMMMTYALSRQLLQADRFVRTGQWAKAEYPLTRNTARKVCAILGMGNIGEAIAKRAEAAGMEIVYHNRSKKSHVSYRYVDSVDELAKQADVLVLALPSTGQTQHILNADVLSKMKKTAFVVNIARGSVIDQDALIHSLQTGQIAGAGLDVFEVEPCVDSPLLSMDNVVLTPHYASGTYETRQAMADLVSDNIKAHLDGREVLTPVTV</sequence>
<reference evidence="8" key="1">
    <citation type="submission" date="2016-09" db="EMBL/GenBank/DDBJ databases">
        <authorList>
            <person name="Varghese N."/>
            <person name="Submissions S."/>
        </authorList>
    </citation>
    <scope>NUCLEOTIDE SEQUENCE [LARGE SCALE GENOMIC DNA]</scope>
    <source>
        <strain evidence="8">ANC 4422</strain>
    </source>
</reference>
<proteinExistence type="inferred from homology"/>
<dbReference type="GO" id="GO:0005829">
    <property type="term" value="C:cytosol"/>
    <property type="evidence" value="ECO:0007669"/>
    <property type="project" value="TreeGrafter"/>
</dbReference>
<dbReference type="GO" id="GO:0030267">
    <property type="term" value="F:glyoxylate reductase (NADPH) activity"/>
    <property type="evidence" value="ECO:0007669"/>
    <property type="project" value="TreeGrafter"/>
</dbReference>
<gene>
    <name evidence="7" type="ORF">SAMN05421733_102203</name>
</gene>
<dbReference type="FunFam" id="3.40.50.720:FF:000213">
    <property type="entry name" value="Putative 2-hydroxyacid dehydrogenase"/>
    <property type="match status" value="1"/>
</dbReference>
<dbReference type="Pfam" id="PF02826">
    <property type="entry name" value="2-Hacid_dh_C"/>
    <property type="match status" value="1"/>
</dbReference>
<dbReference type="GO" id="GO:0016618">
    <property type="term" value="F:hydroxypyruvate reductase [NAD(P)H] activity"/>
    <property type="evidence" value="ECO:0007669"/>
    <property type="project" value="TreeGrafter"/>
</dbReference>
<dbReference type="InterPro" id="IPR006140">
    <property type="entry name" value="D-isomer_DH_NAD-bd"/>
</dbReference>
<dbReference type="RefSeq" id="WP_092746889.1">
    <property type="nucleotide sequence ID" value="NZ_FMYL01000002.1"/>
</dbReference>
<dbReference type="InterPro" id="IPR006139">
    <property type="entry name" value="D-isomer_2_OHA_DH_cat_dom"/>
</dbReference>